<keyword evidence="2" id="KW-1185">Reference proteome</keyword>
<dbReference type="AlphaFoldDB" id="A0A512E335"/>
<sequence>MTALPAPSPDAIRLREFVAQLSNCSTIDERDELLGAIIGEVKEILIARPGFVRHWLLALDRINRRFIGANSALPCPVAPETFPSQLEA</sequence>
<proteinExistence type="predicted"/>
<accession>A0A512E335</accession>
<evidence type="ECO:0000313" key="2">
    <source>
        <dbReference type="Proteomes" id="UP000321523"/>
    </source>
</evidence>
<gene>
    <name evidence="1" type="ORF">SAE02_72910</name>
</gene>
<protein>
    <submittedName>
        <fullName evidence="1">Uncharacterized protein</fullName>
    </submittedName>
</protein>
<organism evidence="1 2">
    <name type="scientific">Skermanella aerolata</name>
    <dbReference type="NCBI Taxonomy" id="393310"/>
    <lineage>
        <taxon>Bacteria</taxon>
        <taxon>Pseudomonadati</taxon>
        <taxon>Pseudomonadota</taxon>
        <taxon>Alphaproteobacteria</taxon>
        <taxon>Rhodospirillales</taxon>
        <taxon>Azospirillaceae</taxon>
        <taxon>Skermanella</taxon>
    </lineage>
</organism>
<dbReference type="RefSeq" id="WP_044436894.1">
    <property type="nucleotide sequence ID" value="NZ_BJYZ01000064.1"/>
</dbReference>
<evidence type="ECO:0000313" key="1">
    <source>
        <dbReference type="EMBL" id="GEO43143.1"/>
    </source>
</evidence>
<reference evidence="1 2" key="1">
    <citation type="submission" date="2019-07" db="EMBL/GenBank/DDBJ databases">
        <title>Whole genome shotgun sequence of Skermanella aerolata NBRC 106429.</title>
        <authorList>
            <person name="Hosoyama A."/>
            <person name="Uohara A."/>
            <person name="Ohji S."/>
            <person name="Ichikawa N."/>
        </authorList>
    </citation>
    <scope>NUCLEOTIDE SEQUENCE [LARGE SCALE GENOMIC DNA]</scope>
    <source>
        <strain evidence="1 2">NBRC 106429</strain>
    </source>
</reference>
<name>A0A512E335_9PROT</name>
<dbReference type="Proteomes" id="UP000321523">
    <property type="component" value="Unassembled WGS sequence"/>
</dbReference>
<dbReference type="EMBL" id="BJYZ01000064">
    <property type="protein sequence ID" value="GEO43143.1"/>
    <property type="molecule type" value="Genomic_DNA"/>
</dbReference>
<comment type="caution">
    <text evidence="1">The sequence shown here is derived from an EMBL/GenBank/DDBJ whole genome shotgun (WGS) entry which is preliminary data.</text>
</comment>